<accession>A0A9R1VKR2</accession>
<dbReference type="EMBL" id="NBSK02000005">
    <property type="protein sequence ID" value="KAJ0208126.1"/>
    <property type="molecule type" value="Genomic_DNA"/>
</dbReference>
<comment type="caution">
    <text evidence="1">The sequence shown here is derived from an EMBL/GenBank/DDBJ whole genome shotgun (WGS) entry which is preliminary data.</text>
</comment>
<evidence type="ECO:0000313" key="1">
    <source>
        <dbReference type="EMBL" id="KAJ0208126.1"/>
    </source>
</evidence>
<evidence type="ECO:0000313" key="2">
    <source>
        <dbReference type="Proteomes" id="UP000235145"/>
    </source>
</evidence>
<keyword evidence="2" id="KW-1185">Reference proteome</keyword>
<protein>
    <submittedName>
        <fullName evidence="1">Uncharacterized protein</fullName>
    </submittedName>
</protein>
<sequence>MKFNYGTKALQTKMEKVDHGVIVVLQGIHLVNTNSSPIDKFSITKCVRQGDSLCLFHSYYSCHGRTEHQIPWWCRLMNENERLWNEVIMSIHNLHNKHASYIARKSSNGVSCNISTAINYLSYVNIDIHHLFTLVDDLV</sequence>
<dbReference type="Proteomes" id="UP000235145">
    <property type="component" value="Unassembled WGS sequence"/>
</dbReference>
<name>A0A9R1VKR2_LACSA</name>
<gene>
    <name evidence="1" type="ORF">LSAT_V11C500287510</name>
</gene>
<dbReference type="AlphaFoldDB" id="A0A9R1VKR2"/>
<organism evidence="1 2">
    <name type="scientific">Lactuca sativa</name>
    <name type="common">Garden lettuce</name>
    <dbReference type="NCBI Taxonomy" id="4236"/>
    <lineage>
        <taxon>Eukaryota</taxon>
        <taxon>Viridiplantae</taxon>
        <taxon>Streptophyta</taxon>
        <taxon>Embryophyta</taxon>
        <taxon>Tracheophyta</taxon>
        <taxon>Spermatophyta</taxon>
        <taxon>Magnoliopsida</taxon>
        <taxon>eudicotyledons</taxon>
        <taxon>Gunneridae</taxon>
        <taxon>Pentapetalae</taxon>
        <taxon>asterids</taxon>
        <taxon>campanulids</taxon>
        <taxon>Asterales</taxon>
        <taxon>Asteraceae</taxon>
        <taxon>Cichorioideae</taxon>
        <taxon>Cichorieae</taxon>
        <taxon>Lactucinae</taxon>
        <taxon>Lactuca</taxon>
    </lineage>
</organism>
<reference evidence="1 2" key="1">
    <citation type="journal article" date="2017" name="Nat. Commun.">
        <title>Genome assembly with in vitro proximity ligation data and whole-genome triplication in lettuce.</title>
        <authorList>
            <person name="Reyes-Chin-Wo S."/>
            <person name="Wang Z."/>
            <person name="Yang X."/>
            <person name="Kozik A."/>
            <person name="Arikit S."/>
            <person name="Song C."/>
            <person name="Xia L."/>
            <person name="Froenicke L."/>
            <person name="Lavelle D.O."/>
            <person name="Truco M.J."/>
            <person name="Xia R."/>
            <person name="Zhu S."/>
            <person name="Xu C."/>
            <person name="Xu H."/>
            <person name="Xu X."/>
            <person name="Cox K."/>
            <person name="Korf I."/>
            <person name="Meyers B.C."/>
            <person name="Michelmore R.W."/>
        </authorList>
    </citation>
    <scope>NUCLEOTIDE SEQUENCE [LARGE SCALE GENOMIC DNA]</scope>
    <source>
        <strain evidence="2">cv. Salinas</strain>
        <tissue evidence="1">Seedlings</tissue>
    </source>
</reference>
<proteinExistence type="predicted"/>